<dbReference type="InterPro" id="IPR005066">
    <property type="entry name" value="MoCF_OxRdtse_dimer"/>
</dbReference>
<evidence type="ECO:0000256" key="3">
    <source>
        <dbReference type="ARBA" id="ARBA00022723"/>
    </source>
</evidence>
<evidence type="ECO:0000256" key="1">
    <source>
        <dbReference type="ARBA" id="ARBA00001924"/>
    </source>
</evidence>
<protein>
    <submittedName>
        <fullName evidence="8">DMSO/TMAO reductase YedYZ molybdopterin-dependent catalytic subunit</fullName>
    </submittedName>
</protein>
<comment type="cofactor">
    <cofactor evidence="1">
        <name>Mo-molybdopterin</name>
        <dbReference type="ChEBI" id="CHEBI:71302"/>
    </cofactor>
</comment>
<name>A0A4Q7UVE0_PSEST</name>
<evidence type="ECO:0000313" key="8">
    <source>
        <dbReference type="EMBL" id="RZT85014.1"/>
    </source>
</evidence>
<feature type="transmembrane region" description="Helical" evidence="5">
    <location>
        <begin position="66"/>
        <end position="85"/>
    </location>
</feature>
<dbReference type="GO" id="GO:0020037">
    <property type="term" value="F:heme binding"/>
    <property type="evidence" value="ECO:0007669"/>
    <property type="project" value="TreeGrafter"/>
</dbReference>
<evidence type="ECO:0000256" key="5">
    <source>
        <dbReference type="SAM" id="Phobius"/>
    </source>
</evidence>
<keyword evidence="5" id="KW-1133">Transmembrane helix</keyword>
<dbReference type="Pfam" id="PF00174">
    <property type="entry name" value="Oxidored_molyb"/>
    <property type="match status" value="1"/>
</dbReference>
<dbReference type="GO" id="GO:0008482">
    <property type="term" value="F:sulfite oxidase activity"/>
    <property type="evidence" value="ECO:0007669"/>
    <property type="project" value="TreeGrafter"/>
</dbReference>
<dbReference type="InterPro" id="IPR008335">
    <property type="entry name" value="Mopterin_OxRdtase_euk"/>
</dbReference>
<keyword evidence="9" id="KW-1185">Reference proteome</keyword>
<dbReference type="GO" id="GO:0030151">
    <property type="term" value="F:molybdenum ion binding"/>
    <property type="evidence" value="ECO:0007669"/>
    <property type="project" value="InterPro"/>
</dbReference>
<organism evidence="8 9">
    <name type="scientific">Pseudonocardia sediminis</name>
    <dbReference type="NCBI Taxonomy" id="1397368"/>
    <lineage>
        <taxon>Bacteria</taxon>
        <taxon>Bacillati</taxon>
        <taxon>Actinomycetota</taxon>
        <taxon>Actinomycetes</taxon>
        <taxon>Pseudonocardiales</taxon>
        <taxon>Pseudonocardiaceae</taxon>
        <taxon>Pseudonocardia</taxon>
    </lineage>
</organism>
<gene>
    <name evidence="8" type="ORF">EV383_1876</name>
</gene>
<dbReference type="PANTHER" id="PTHR19372">
    <property type="entry name" value="SULFITE REDUCTASE"/>
    <property type="match status" value="1"/>
</dbReference>
<comment type="caution">
    <text evidence="8">The sequence shown here is derived from an EMBL/GenBank/DDBJ whole genome shotgun (WGS) entry which is preliminary data.</text>
</comment>
<feature type="transmembrane region" description="Helical" evidence="5">
    <location>
        <begin position="124"/>
        <end position="147"/>
    </location>
</feature>
<sequence length="517" mass="53807">MSLSRPWAALLGVLGVGSALAVGDLVAGLINPPTSPFLAVGNQFIRITPEALKQFAIATFGVYDKVALLGGMAVVIAALAVVAGLASRRRSGPGLTVIVVMGLVATLCAVLAPTFGALDLVPPFASLVIGFAVFLVLHRVSTSSAATTRAADDDPSRAPEAGVARRRAFALTGGVLAGTVLAGVVGRVLGGGSAAEASRAAVGALPAAPTPAPLIPAGADFAANGTPSFVTASEDFYRIDTALQLPQVRTASWSLRIHGMVDRELTFTFDQLRARRLVEVPITMTCVSNPVGGFLMSTAVFTGVPLAELLAEAGVRPGAQQVFSTSVDGFTTGTPVAALTDGRDAMLAIGMNGAALPVEHGFPVRMVVPGLYGYVSGCKWITDMEVTTWAARTPYWEARDWAQEAPVKTQSRIDVPKPDARVRAGQVVVAGTAWAQRTGIARVEVRADGGRWQAAELATEVGVDTWRMWRATLTLPAGRHQLQVRALDRSGYLQTSVEQVSIPDGATGWHTVSVTAA</sequence>
<dbReference type="EMBL" id="SHKL01000001">
    <property type="protein sequence ID" value="RZT85014.1"/>
    <property type="molecule type" value="Genomic_DNA"/>
</dbReference>
<keyword evidence="5" id="KW-0812">Transmembrane</keyword>
<evidence type="ECO:0000259" key="7">
    <source>
        <dbReference type="Pfam" id="PF03404"/>
    </source>
</evidence>
<reference evidence="8 9" key="1">
    <citation type="submission" date="2019-02" db="EMBL/GenBank/DDBJ databases">
        <title>Sequencing the genomes of 1000 actinobacteria strains.</title>
        <authorList>
            <person name="Klenk H.-P."/>
        </authorList>
    </citation>
    <scope>NUCLEOTIDE SEQUENCE [LARGE SCALE GENOMIC DNA]</scope>
    <source>
        <strain evidence="8 9">DSM 45779</strain>
    </source>
</reference>
<feature type="domain" description="Oxidoreductase molybdopterin-binding" evidence="6">
    <location>
        <begin position="244"/>
        <end position="392"/>
    </location>
</feature>
<dbReference type="InterPro" id="IPR014756">
    <property type="entry name" value="Ig_E-set"/>
</dbReference>
<keyword evidence="4" id="KW-0560">Oxidoreductase</keyword>
<dbReference type="GO" id="GO:0006790">
    <property type="term" value="P:sulfur compound metabolic process"/>
    <property type="evidence" value="ECO:0007669"/>
    <property type="project" value="TreeGrafter"/>
</dbReference>
<dbReference type="SUPFAM" id="SSF56524">
    <property type="entry name" value="Oxidoreductase molybdopterin-binding domain"/>
    <property type="match status" value="1"/>
</dbReference>
<dbReference type="Pfam" id="PF03404">
    <property type="entry name" value="Mo-co_dimer"/>
    <property type="match status" value="1"/>
</dbReference>
<dbReference type="Gene3D" id="2.60.40.650">
    <property type="match status" value="1"/>
</dbReference>
<feature type="transmembrane region" description="Helical" evidence="5">
    <location>
        <begin position="168"/>
        <end position="189"/>
    </location>
</feature>
<dbReference type="AlphaFoldDB" id="A0A4Q7UVE0"/>
<feature type="domain" description="Moybdenum cofactor oxidoreductase dimerisation" evidence="7">
    <location>
        <begin position="408"/>
        <end position="514"/>
    </location>
</feature>
<dbReference type="PANTHER" id="PTHR19372:SF7">
    <property type="entry name" value="SULFITE OXIDASE, MITOCHONDRIAL"/>
    <property type="match status" value="1"/>
</dbReference>
<dbReference type="PRINTS" id="PR00407">
    <property type="entry name" value="EUMOPTERIN"/>
</dbReference>
<evidence type="ECO:0000256" key="2">
    <source>
        <dbReference type="ARBA" id="ARBA00022505"/>
    </source>
</evidence>
<evidence type="ECO:0000313" key="9">
    <source>
        <dbReference type="Proteomes" id="UP000291591"/>
    </source>
</evidence>
<keyword evidence="3" id="KW-0479">Metal-binding</keyword>
<keyword evidence="5" id="KW-0472">Membrane</keyword>
<dbReference type="InterPro" id="IPR000572">
    <property type="entry name" value="OxRdtase_Mopterin-bd_dom"/>
</dbReference>
<dbReference type="GO" id="GO:0043546">
    <property type="term" value="F:molybdopterin cofactor binding"/>
    <property type="evidence" value="ECO:0007669"/>
    <property type="project" value="TreeGrafter"/>
</dbReference>
<accession>A0A4Q7UVE0</accession>
<dbReference type="Proteomes" id="UP000291591">
    <property type="component" value="Unassembled WGS sequence"/>
</dbReference>
<dbReference type="Gene3D" id="3.90.420.10">
    <property type="entry name" value="Oxidoreductase, molybdopterin-binding domain"/>
    <property type="match status" value="1"/>
</dbReference>
<keyword evidence="2" id="KW-0500">Molybdenum</keyword>
<evidence type="ECO:0000256" key="4">
    <source>
        <dbReference type="ARBA" id="ARBA00023002"/>
    </source>
</evidence>
<dbReference type="SUPFAM" id="SSF81296">
    <property type="entry name" value="E set domains"/>
    <property type="match status" value="1"/>
</dbReference>
<proteinExistence type="predicted"/>
<feature type="transmembrane region" description="Helical" evidence="5">
    <location>
        <begin position="97"/>
        <end position="118"/>
    </location>
</feature>
<dbReference type="InterPro" id="IPR036374">
    <property type="entry name" value="OxRdtase_Mopterin-bd_sf"/>
</dbReference>
<evidence type="ECO:0000259" key="6">
    <source>
        <dbReference type="Pfam" id="PF00174"/>
    </source>
</evidence>